<dbReference type="SMART" id="SM00490">
    <property type="entry name" value="HELICc"/>
    <property type="match status" value="1"/>
</dbReference>
<dbReference type="SMART" id="SM00487">
    <property type="entry name" value="DEXDc"/>
    <property type="match status" value="1"/>
</dbReference>
<evidence type="ECO:0000256" key="5">
    <source>
        <dbReference type="SAM" id="Coils"/>
    </source>
</evidence>
<dbReference type="CDD" id="cd18011">
    <property type="entry name" value="DEXDc_RapA"/>
    <property type="match status" value="1"/>
</dbReference>
<reference evidence="9 10" key="1">
    <citation type="journal article" date="2005" name="Genome Res.">
        <title>Comparative and functional genomic analyses of the pathogenicity of phytopathogen Xanthomonas campestris pv. campestris.</title>
        <authorList>
            <person name="Qian W."/>
            <person name="Jia Y."/>
            <person name="Ren S.X."/>
            <person name="He Y.Q."/>
            <person name="Feng J.X."/>
            <person name="Lu L.F."/>
            <person name="Sun Q."/>
            <person name="Ying G."/>
            <person name="Tang D.J."/>
            <person name="Tang H."/>
            <person name="Wu W."/>
            <person name="Hao P."/>
            <person name="Wang L."/>
            <person name="Jiang B.L."/>
            <person name="Zeng S."/>
            <person name="Gu W.Y."/>
            <person name="Lu G."/>
            <person name="Rong L."/>
            <person name="Tian Y."/>
            <person name="Yao Z."/>
            <person name="Fu G."/>
            <person name="Chen B."/>
            <person name="Fang R."/>
            <person name="Qiang B."/>
            <person name="Chen Z."/>
            <person name="Zhao G.P."/>
            <person name="Tang J.L."/>
            <person name="He C."/>
        </authorList>
    </citation>
    <scope>NUCLEOTIDE SEQUENCE [LARGE SCALE GENOMIC DNA]</scope>
    <source>
        <strain evidence="9 10">8004</strain>
    </source>
</reference>
<dbReference type="PANTHER" id="PTHR45629:SF7">
    <property type="entry name" value="DNA EXCISION REPAIR PROTEIN ERCC-6-RELATED"/>
    <property type="match status" value="1"/>
</dbReference>
<evidence type="ECO:0000256" key="4">
    <source>
        <dbReference type="ARBA" id="ARBA00022840"/>
    </source>
</evidence>
<evidence type="ECO:0000256" key="3">
    <source>
        <dbReference type="ARBA" id="ARBA00022806"/>
    </source>
</evidence>
<dbReference type="CDD" id="cd18793">
    <property type="entry name" value="SF2_C_SNF"/>
    <property type="match status" value="1"/>
</dbReference>
<keyword evidence="3 9" id="KW-0347">Helicase</keyword>
<organism evidence="9 10">
    <name type="scientific">Xanthomonas campestris pv. campestris (strain 8004)</name>
    <dbReference type="NCBI Taxonomy" id="314565"/>
    <lineage>
        <taxon>Bacteria</taxon>
        <taxon>Pseudomonadati</taxon>
        <taxon>Pseudomonadota</taxon>
        <taxon>Gammaproteobacteria</taxon>
        <taxon>Lysobacterales</taxon>
        <taxon>Lysobacteraceae</taxon>
        <taxon>Xanthomonas</taxon>
    </lineage>
</organism>
<dbReference type="InterPro" id="IPR049730">
    <property type="entry name" value="SNF2/RAD54-like_C"/>
</dbReference>
<dbReference type="SUPFAM" id="SSF52540">
    <property type="entry name" value="P-loop containing nucleoside triphosphate hydrolases"/>
    <property type="match status" value="2"/>
</dbReference>
<dbReference type="HOGENOM" id="CLU_006041_0_0_6"/>
<dbReference type="Gene3D" id="3.40.50.10810">
    <property type="entry name" value="Tandem AAA-ATPase domain"/>
    <property type="match status" value="1"/>
</dbReference>
<keyword evidence="1" id="KW-0547">Nucleotide-binding</keyword>
<dbReference type="InterPro" id="IPR050496">
    <property type="entry name" value="SNF2_RAD54_helicase_repair"/>
</dbReference>
<feature type="region of interest" description="Disordered" evidence="6">
    <location>
        <begin position="1"/>
        <end position="21"/>
    </location>
</feature>
<dbReference type="InterPro" id="IPR014001">
    <property type="entry name" value="Helicase_ATP-bd"/>
</dbReference>
<dbReference type="Pfam" id="PF00271">
    <property type="entry name" value="Helicase_C"/>
    <property type="match status" value="1"/>
</dbReference>
<dbReference type="InterPro" id="IPR001650">
    <property type="entry name" value="Helicase_C-like"/>
</dbReference>
<dbReference type="InterPro" id="IPR027417">
    <property type="entry name" value="P-loop_NTPase"/>
</dbReference>
<dbReference type="PROSITE" id="PS51192">
    <property type="entry name" value="HELICASE_ATP_BIND_1"/>
    <property type="match status" value="1"/>
</dbReference>
<dbReference type="EMBL" id="CP000050">
    <property type="protein sequence ID" value="AAY47617.1"/>
    <property type="molecule type" value="Genomic_DNA"/>
</dbReference>
<dbReference type="GO" id="GO:0016787">
    <property type="term" value="F:hydrolase activity"/>
    <property type="evidence" value="ECO:0007669"/>
    <property type="project" value="UniProtKB-KW"/>
</dbReference>
<dbReference type="RefSeq" id="WP_011035772.1">
    <property type="nucleotide sequence ID" value="NC_007086.1"/>
</dbReference>
<dbReference type="GO" id="GO:0005524">
    <property type="term" value="F:ATP binding"/>
    <property type="evidence" value="ECO:0007669"/>
    <property type="project" value="UniProtKB-KW"/>
</dbReference>
<dbReference type="PANTHER" id="PTHR45629">
    <property type="entry name" value="SNF2/RAD54 FAMILY MEMBER"/>
    <property type="match status" value="1"/>
</dbReference>
<keyword evidence="4" id="KW-0067">ATP-binding</keyword>
<evidence type="ECO:0000313" key="10">
    <source>
        <dbReference type="Proteomes" id="UP000000420"/>
    </source>
</evidence>
<dbReference type="PROSITE" id="PS51194">
    <property type="entry name" value="HELICASE_CTER"/>
    <property type="match status" value="1"/>
</dbReference>
<feature type="domain" description="Helicase ATP-binding" evidence="7">
    <location>
        <begin position="67"/>
        <end position="236"/>
    </location>
</feature>
<sequence length="967" mass="109847">MSTLPAPSSGGVYPSGQPGSHRYSHHQGKFFAHWLTLRSRDESAVARALSAARVDMNPHQVDAALFALKSPVEAGVLLADEVGLGKTIEAGLVLAQHWAQRRRRLLLIVPATLRKQWTQELEEKFQLPSVILESKSFNAFRQLDVSNPFQIEDAIIVTSYEFAASKQKELAAVSWDLVVLDEAHKLRNLYKGKSASKRAVALNEALRGRRKVLLTATPFQNSLMELYGLVSFISDEFFGSQKAFQMQYASGRSSEARLNDLRHRLKPICHRTLRRQVQAEGGINFTKRFSITQDFTPSDEELELYDKVSAYLQDPSILAIKPTARHLVTLVVRKILASSTFAIADTLETIIGRLESNQALTAKQIEDFETVDELSDELDSDGMERQGDAPDSDALQAELFCRAQEIDRLRGYRDLAKQIQSNRKGDALLLVLGRALAMAEKLGGQRKAVIFTESRRTQEYLRVLLEEHGYAGRTVLLNGSNDDVDSRQLYADWLERHAGSTLVSGSRTADMKAAVVEAFRDHRDVLITTEAGGEGINLQFCSLLVNYDLPWNPQRVEQRIGRIHRYGQKSDVVVVNFVNRKNRADQLVFELLEKKFKLFDGVFGASDEILGAIESGVDIEQRILRIYQNCRDAAQIESEFATLQAELDESIGRREESARRMLLEHFDEDVVRNLRSRRAGMLHKINQYESQFLHLIAAERPKARISDKLVKLEEGDYAVSWPPAEEANAGLLRPDKGLGERLCRQAKERPTLPGTLHFDYAAVDAQRADVRQWLGSRGQLRVALVTIQTAEEVLEELVCSALCSDGRVVPDETAARLMEIPARFVPRHRVAEDRALPAFEAAVERVLAEANKRNESWFLQESERLDRWGEDQRLLLQQSIDEFDLQVRDAKRTLRQLETLEQKAQLKREIKRIEQQRDDAMLDFFEGRKRIERSQDVMLERVENALRTQHTVQVLFDVEWTLEHPEP</sequence>
<keyword evidence="2" id="KW-0378">Hydrolase</keyword>
<dbReference type="InterPro" id="IPR000330">
    <property type="entry name" value="SNF2_N"/>
</dbReference>
<protein>
    <submittedName>
        <fullName evidence="9">Helicase</fullName>
    </submittedName>
</protein>
<evidence type="ECO:0000256" key="2">
    <source>
        <dbReference type="ARBA" id="ARBA00022801"/>
    </source>
</evidence>
<proteinExistence type="predicted"/>
<name>A0A0H2X3L4_XANC8</name>
<dbReference type="AlphaFoldDB" id="A0A0H2X3L4"/>
<evidence type="ECO:0000259" key="7">
    <source>
        <dbReference type="PROSITE" id="PS51192"/>
    </source>
</evidence>
<evidence type="ECO:0000259" key="8">
    <source>
        <dbReference type="PROSITE" id="PS51194"/>
    </source>
</evidence>
<accession>A0A0H2X3L4</accession>
<dbReference type="Proteomes" id="UP000000420">
    <property type="component" value="Chromosome"/>
</dbReference>
<feature type="domain" description="Helicase C-terminal" evidence="8">
    <location>
        <begin position="434"/>
        <end position="610"/>
    </location>
</feature>
<evidence type="ECO:0000313" key="9">
    <source>
        <dbReference type="EMBL" id="AAY47617.1"/>
    </source>
</evidence>
<feature type="coiled-coil region" evidence="5">
    <location>
        <begin position="880"/>
        <end position="923"/>
    </location>
</feature>
<evidence type="ECO:0000256" key="1">
    <source>
        <dbReference type="ARBA" id="ARBA00022741"/>
    </source>
</evidence>
<dbReference type="InterPro" id="IPR057342">
    <property type="entry name" value="DEXDc_RapA"/>
</dbReference>
<gene>
    <name evidence="9" type="ordered locus">XC_0536</name>
</gene>
<keyword evidence="5" id="KW-0175">Coiled coil</keyword>
<dbReference type="KEGG" id="xcb:XC_0536"/>
<dbReference type="GO" id="GO:0004386">
    <property type="term" value="F:helicase activity"/>
    <property type="evidence" value="ECO:0007669"/>
    <property type="project" value="UniProtKB-KW"/>
</dbReference>
<dbReference type="Gene3D" id="3.40.50.300">
    <property type="entry name" value="P-loop containing nucleotide triphosphate hydrolases"/>
    <property type="match status" value="1"/>
</dbReference>
<dbReference type="Pfam" id="PF00176">
    <property type="entry name" value="SNF2-rel_dom"/>
    <property type="match status" value="1"/>
</dbReference>
<dbReference type="InterPro" id="IPR038718">
    <property type="entry name" value="SNF2-like_sf"/>
</dbReference>
<evidence type="ECO:0000256" key="6">
    <source>
        <dbReference type="SAM" id="MobiDB-lite"/>
    </source>
</evidence>